<reference evidence="3" key="1">
    <citation type="journal article" date="2018" name="Nat. Plants">
        <title>Whole-genome landscape of Medicago truncatula symbiotic genes.</title>
        <authorList>
            <person name="Pecrix Y."/>
            <person name="Staton S.E."/>
            <person name="Sallet E."/>
            <person name="Lelandais-Briere C."/>
            <person name="Moreau S."/>
            <person name="Carrere S."/>
            <person name="Blein T."/>
            <person name="Jardinaud M.F."/>
            <person name="Latrasse D."/>
            <person name="Zouine M."/>
            <person name="Zahm M."/>
            <person name="Kreplak J."/>
            <person name="Mayjonade B."/>
            <person name="Satge C."/>
            <person name="Perez M."/>
            <person name="Cauet S."/>
            <person name="Marande W."/>
            <person name="Chantry-Darmon C."/>
            <person name="Lopez-Roques C."/>
            <person name="Bouchez O."/>
            <person name="Berard A."/>
            <person name="Debelle F."/>
            <person name="Munos S."/>
            <person name="Bendahmane A."/>
            <person name="Berges H."/>
            <person name="Niebel A."/>
            <person name="Buitink J."/>
            <person name="Frugier F."/>
            <person name="Benhamed M."/>
            <person name="Crespi M."/>
            <person name="Gouzy J."/>
            <person name="Gamas P."/>
        </authorList>
    </citation>
    <scope>NUCLEOTIDE SEQUENCE [LARGE SCALE GENOMIC DNA]</scope>
    <source>
        <strain evidence="3">cv. Jemalong A17</strain>
    </source>
</reference>
<evidence type="ECO:0000256" key="1">
    <source>
        <dbReference type="SAM" id="Phobius"/>
    </source>
</evidence>
<accession>A0A396HB80</accession>
<comment type="caution">
    <text evidence="2">The sequence shown here is derived from an EMBL/GenBank/DDBJ whole genome shotgun (WGS) entry which is preliminary data.</text>
</comment>
<dbReference type="EMBL" id="PSQE01000006">
    <property type="protein sequence ID" value="RHN50486.1"/>
    <property type="molecule type" value="Genomic_DNA"/>
</dbReference>
<feature type="transmembrane region" description="Helical" evidence="1">
    <location>
        <begin position="34"/>
        <end position="57"/>
    </location>
</feature>
<gene>
    <name evidence="2" type="ORF">MtrunA17_Chr6g0457881</name>
</gene>
<keyword evidence="1" id="KW-1133">Transmembrane helix</keyword>
<evidence type="ECO:0008006" key="4">
    <source>
        <dbReference type="Google" id="ProtNLM"/>
    </source>
</evidence>
<keyword evidence="1" id="KW-0812">Transmembrane</keyword>
<keyword evidence="1" id="KW-0472">Membrane</keyword>
<evidence type="ECO:0000313" key="3">
    <source>
        <dbReference type="Proteomes" id="UP000265566"/>
    </source>
</evidence>
<evidence type="ECO:0000313" key="2">
    <source>
        <dbReference type="EMBL" id="RHN50486.1"/>
    </source>
</evidence>
<protein>
    <recommendedName>
        <fullName evidence="4">Transmembrane protein</fullName>
    </recommendedName>
</protein>
<dbReference type="AlphaFoldDB" id="A0A396HB80"/>
<dbReference type="Gramene" id="rna34769">
    <property type="protein sequence ID" value="RHN50486.1"/>
    <property type="gene ID" value="gene34769"/>
</dbReference>
<organism evidence="2 3">
    <name type="scientific">Medicago truncatula</name>
    <name type="common">Barrel medic</name>
    <name type="synonym">Medicago tribuloides</name>
    <dbReference type="NCBI Taxonomy" id="3880"/>
    <lineage>
        <taxon>Eukaryota</taxon>
        <taxon>Viridiplantae</taxon>
        <taxon>Streptophyta</taxon>
        <taxon>Embryophyta</taxon>
        <taxon>Tracheophyta</taxon>
        <taxon>Spermatophyta</taxon>
        <taxon>Magnoliopsida</taxon>
        <taxon>eudicotyledons</taxon>
        <taxon>Gunneridae</taxon>
        <taxon>Pentapetalae</taxon>
        <taxon>rosids</taxon>
        <taxon>fabids</taxon>
        <taxon>Fabales</taxon>
        <taxon>Fabaceae</taxon>
        <taxon>Papilionoideae</taxon>
        <taxon>50 kb inversion clade</taxon>
        <taxon>NPAAA clade</taxon>
        <taxon>Hologalegina</taxon>
        <taxon>IRL clade</taxon>
        <taxon>Trifolieae</taxon>
        <taxon>Medicago</taxon>
    </lineage>
</organism>
<sequence>MCQQQFSLLIMKTPMTFLLSHHFYSKVVKLSNTIAFLIYNLYFWILLCKLKTLIFVLHIKISRSHPMLFVLFQISECKKARALQTDLERMTNY</sequence>
<proteinExistence type="predicted"/>
<dbReference type="Proteomes" id="UP000265566">
    <property type="component" value="Chromosome 6"/>
</dbReference>
<name>A0A396HB80_MEDTR</name>